<sequence length="223" mass="24999">MTTPPVLSTGQRAPYWCDPHPADADLVPRDGRRHLGVLEQVVRRQWNPAEGPPPSQLIAAVDRLAALPGPIASLVADTLTGGLWLGVGNAPALDHLRYLAGRPVRPGIDQLWDQVPGAVVWGRRTVVVGTGPHVSVSLVDHEIGHVIERRRRAAESAEWQTIMMRCRPLLVYQRWQDPLEWWAEAWALVINHELDWLSRHLSGSIPVTEMVARYYVRHYGLEV</sequence>
<dbReference type="Proteomes" id="UP000572680">
    <property type="component" value="Unassembled WGS sequence"/>
</dbReference>
<evidence type="ECO:0000313" key="1">
    <source>
        <dbReference type="EMBL" id="MBA8949947.1"/>
    </source>
</evidence>
<dbReference type="AlphaFoldDB" id="A0A7W3QK28"/>
<dbReference type="EMBL" id="JACJIA010000002">
    <property type="protein sequence ID" value="MBA8949947.1"/>
    <property type="molecule type" value="Genomic_DNA"/>
</dbReference>
<evidence type="ECO:0000313" key="2">
    <source>
        <dbReference type="Proteomes" id="UP000572680"/>
    </source>
</evidence>
<dbReference type="RefSeq" id="WP_182842443.1">
    <property type="nucleotide sequence ID" value="NZ_BAAALP010000027.1"/>
</dbReference>
<name>A0A7W3QK28_ACTNM</name>
<organism evidence="1 2">
    <name type="scientific">Actinomadura namibiensis</name>
    <dbReference type="NCBI Taxonomy" id="182080"/>
    <lineage>
        <taxon>Bacteria</taxon>
        <taxon>Bacillati</taxon>
        <taxon>Actinomycetota</taxon>
        <taxon>Actinomycetes</taxon>
        <taxon>Streptosporangiales</taxon>
        <taxon>Thermomonosporaceae</taxon>
        <taxon>Actinomadura</taxon>
    </lineage>
</organism>
<gene>
    <name evidence="1" type="ORF">HNR61_001560</name>
</gene>
<protein>
    <submittedName>
        <fullName evidence="1">Uncharacterized protein</fullName>
    </submittedName>
</protein>
<accession>A0A7W3QK28</accession>
<proteinExistence type="predicted"/>
<reference evidence="1 2" key="1">
    <citation type="submission" date="2020-08" db="EMBL/GenBank/DDBJ databases">
        <title>Genomic Encyclopedia of Type Strains, Phase IV (KMG-IV): sequencing the most valuable type-strain genomes for metagenomic binning, comparative biology and taxonomic classification.</title>
        <authorList>
            <person name="Goeker M."/>
        </authorList>
    </citation>
    <scope>NUCLEOTIDE SEQUENCE [LARGE SCALE GENOMIC DNA]</scope>
    <source>
        <strain evidence="1 2">DSM 44197</strain>
    </source>
</reference>
<comment type="caution">
    <text evidence="1">The sequence shown here is derived from an EMBL/GenBank/DDBJ whole genome shotgun (WGS) entry which is preliminary data.</text>
</comment>
<keyword evidence="2" id="KW-1185">Reference proteome</keyword>